<dbReference type="Proteomes" id="UP000076744">
    <property type="component" value="Unassembled WGS sequence"/>
</dbReference>
<dbReference type="GeneID" id="30019055"/>
<keyword evidence="2" id="KW-0012">Acyltransferase</keyword>
<feature type="domain" description="N-acetyltransferase" evidence="1">
    <location>
        <begin position="53"/>
        <end position="203"/>
    </location>
</feature>
<sequence length="247" mass="27924">MSQVVLPALIPDIPRIYKIYFDAFRADKMGSLMLQILFPGIVDEEFLKAHAAGTLSYWHLSDCQYTLKVVDTTTGDIIGMGLGDAYLRERTVPERANHGVPWLEGEQRARAEKVLNPLWEVRERLFGGRRYIYCHVIAIDPRHQGRKAGALIVQWGIDLGENAGLPVYFESSPSTVGLYKKMGFEVLEEKIVHEAALLGTDEDIVVPLMVKMPSCANGMSFKEWRETGYPEFTKKYEPMVKGRQIAC</sequence>
<dbReference type="STRING" id="1081104.A0A168B1N2"/>
<dbReference type="OrthoDB" id="196847at2759"/>
<name>A0A168B1N2_CORFA</name>
<dbReference type="SUPFAM" id="SSF55729">
    <property type="entry name" value="Acyl-CoA N-acyltransferases (Nat)"/>
    <property type="match status" value="1"/>
</dbReference>
<keyword evidence="3" id="KW-1185">Reference proteome</keyword>
<reference evidence="2 3" key="1">
    <citation type="journal article" date="2016" name="Genome Biol. Evol.">
        <title>Divergent and convergent evolution of fungal pathogenicity.</title>
        <authorList>
            <person name="Shang Y."/>
            <person name="Xiao G."/>
            <person name="Zheng P."/>
            <person name="Cen K."/>
            <person name="Zhan S."/>
            <person name="Wang C."/>
        </authorList>
    </citation>
    <scope>NUCLEOTIDE SEQUENCE [LARGE SCALE GENOMIC DNA]</scope>
    <source>
        <strain evidence="2 3">ARSEF 2679</strain>
    </source>
</reference>
<dbReference type="EMBL" id="AZHB01000005">
    <property type="protein sequence ID" value="OAA69493.1"/>
    <property type="molecule type" value="Genomic_DNA"/>
</dbReference>
<dbReference type="PANTHER" id="PTHR42791:SF17">
    <property type="entry name" value="ACETYLTRANSFERASE, GNAT FAMILY FAMILY (AFU_ORTHOLOGUE AFUA_8G05690)"/>
    <property type="match status" value="1"/>
</dbReference>
<keyword evidence="2" id="KW-0808">Transferase</keyword>
<dbReference type="RefSeq" id="XP_018706097.1">
    <property type="nucleotide sequence ID" value="XM_018846369.1"/>
</dbReference>
<accession>A0A168B1N2</accession>
<dbReference type="InterPro" id="IPR052523">
    <property type="entry name" value="Trichothecene_AcTrans"/>
</dbReference>
<evidence type="ECO:0000313" key="3">
    <source>
        <dbReference type="Proteomes" id="UP000076744"/>
    </source>
</evidence>
<protein>
    <submittedName>
        <fullName evidence="2">Acyl-CoA N-acyltransferase</fullName>
    </submittedName>
</protein>
<dbReference type="PROSITE" id="PS51186">
    <property type="entry name" value="GNAT"/>
    <property type="match status" value="1"/>
</dbReference>
<dbReference type="AlphaFoldDB" id="A0A168B1N2"/>
<dbReference type="Pfam" id="PF00583">
    <property type="entry name" value="Acetyltransf_1"/>
    <property type="match status" value="1"/>
</dbReference>
<dbReference type="InterPro" id="IPR000182">
    <property type="entry name" value="GNAT_dom"/>
</dbReference>
<organism evidence="2 3">
    <name type="scientific">Cordyceps fumosorosea (strain ARSEF 2679)</name>
    <name type="common">Isaria fumosorosea</name>
    <dbReference type="NCBI Taxonomy" id="1081104"/>
    <lineage>
        <taxon>Eukaryota</taxon>
        <taxon>Fungi</taxon>
        <taxon>Dikarya</taxon>
        <taxon>Ascomycota</taxon>
        <taxon>Pezizomycotina</taxon>
        <taxon>Sordariomycetes</taxon>
        <taxon>Hypocreomycetidae</taxon>
        <taxon>Hypocreales</taxon>
        <taxon>Cordycipitaceae</taxon>
        <taxon>Cordyceps</taxon>
    </lineage>
</organism>
<dbReference type="InterPro" id="IPR016181">
    <property type="entry name" value="Acyl_CoA_acyltransferase"/>
</dbReference>
<gene>
    <name evidence="2" type="ORF">ISF_02763</name>
</gene>
<dbReference type="Gene3D" id="3.40.630.30">
    <property type="match status" value="1"/>
</dbReference>
<evidence type="ECO:0000313" key="2">
    <source>
        <dbReference type="EMBL" id="OAA69493.1"/>
    </source>
</evidence>
<comment type="caution">
    <text evidence="2">The sequence shown here is derived from an EMBL/GenBank/DDBJ whole genome shotgun (WGS) entry which is preliminary data.</text>
</comment>
<dbReference type="GO" id="GO:0016747">
    <property type="term" value="F:acyltransferase activity, transferring groups other than amino-acyl groups"/>
    <property type="evidence" value="ECO:0007669"/>
    <property type="project" value="InterPro"/>
</dbReference>
<evidence type="ECO:0000259" key="1">
    <source>
        <dbReference type="PROSITE" id="PS51186"/>
    </source>
</evidence>
<dbReference type="PANTHER" id="PTHR42791">
    <property type="entry name" value="GNAT FAMILY ACETYLTRANSFERASE"/>
    <property type="match status" value="1"/>
</dbReference>
<proteinExistence type="predicted"/>